<keyword evidence="3" id="KW-1185">Reference proteome</keyword>
<name>A0A0K9P7S4_ZOSMR</name>
<gene>
    <name evidence="2" type="ORF">ZOSMA_378G00060</name>
</gene>
<evidence type="ECO:0000313" key="2">
    <source>
        <dbReference type="EMBL" id="KMZ64287.1"/>
    </source>
</evidence>
<evidence type="ECO:0000313" key="3">
    <source>
        <dbReference type="Proteomes" id="UP000036987"/>
    </source>
</evidence>
<dbReference type="EMBL" id="LFYR01001170">
    <property type="protein sequence ID" value="KMZ64287.1"/>
    <property type="molecule type" value="Genomic_DNA"/>
</dbReference>
<sequence>MLYNWFLYNMLPTFIIISFIYILISSITLISSFILPKNISVFTKGRRRTTTNKTVTHHRERQYVISIPARLLQTKQ</sequence>
<comment type="caution">
    <text evidence="2">The sequence shown here is derived from an EMBL/GenBank/DDBJ whole genome shotgun (WGS) entry which is preliminary data.</text>
</comment>
<dbReference type="AlphaFoldDB" id="A0A0K9P7S4"/>
<organism evidence="2 3">
    <name type="scientific">Zostera marina</name>
    <name type="common">Eelgrass</name>
    <dbReference type="NCBI Taxonomy" id="29655"/>
    <lineage>
        <taxon>Eukaryota</taxon>
        <taxon>Viridiplantae</taxon>
        <taxon>Streptophyta</taxon>
        <taxon>Embryophyta</taxon>
        <taxon>Tracheophyta</taxon>
        <taxon>Spermatophyta</taxon>
        <taxon>Magnoliopsida</taxon>
        <taxon>Liliopsida</taxon>
        <taxon>Zosteraceae</taxon>
        <taxon>Zostera</taxon>
    </lineage>
</organism>
<feature type="transmembrane region" description="Helical" evidence="1">
    <location>
        <begin position="6"/>
        <end position="35"/>
    </location>
</feature>
<accession>A0A0K9P7S4</accession>
<protein>
    <submittedName>
        <fullName evidence="2">Uncharacterized protein</fullName>
    </submittedName>
</protein>
<dbReference type="Proteomes" id="UP000036987">
    <property type="component" value="Unassembled WGS sequence"/>
</dbReference>
<keyword evidence="1" id="KW-0472">Membrane</keyword>
<proteinExistence type="predicted"/>
<keyword evidence="1" id="KW-1133">Transmembrane helix</keyword>
<keyword evidence="1" id="KW-0812">Transmembrane</keyword>
<evidence type="ECO:0000256" key="1">
    <source>
        <dbReference type="SAM" id="Phobius"/>
    </source>
</evidence>
<reference evidence="3" key="1">
    <citation type="journal article" date="2016" name="Nature">
        <title>The genome of the seagrass Zostera marina reveals angiosperm adaptation to the sea.</title>
        <authorList>
            <person name="Olsen J.L."/>
            <person name="Rouze P."/>
            <person name="Verhelst B."/>
            <person name="Lin Y.-C."/>
            <person name="Bayer T."/>
            <person name="Collen J."/>
            <person name="Dattolo E."/>
            <person name="De Paoli E."/>
            <person name="Dittami S."/>
            <person name="Maumus F."/>
            <person name="Michel G."/>
            <person name="Kersting A."/>
            <person name="Lauritano C."/>
            <person name="Lohaus R."/>
            <person name="Toepel M."/>
            <person name="Tonon T."/>
            <person name="Vanneste K."/>
            <person name="Amirebrahimi M."/>
            <person name="Brakel J."/>
            <person name="Bostroem C."/>
            <person name="Chovatia M."/>
            <person name="Grimwood J."/>
            <person name="Jenkins J.W."/>
            <person name="Jueterbock A."/>
            <person name="Mraz A."/>
            <person name="Stam W.T."/>
            <person name="Tice H."/>
            <person name="Bornberg-Bauer E."/>
            <person name="Green P.J."/>
            <person name="Pearson G.A."/>
            <person name="Procaccini G."/>
            <person name="Duarte C.M."/>
            <person name="Schmutz J."/>
            <person name="Reusch T.B.H."/>
            <person name="Van de Peer Y."/>
        </authorList>
    </citation>
    <scope>NUCLEOTIDE SEQUENCE [LARGE SCALE GENOMIC DNA]</scope>
    <source>
        <strain evidence="3">cv. Finnish</strain>
    </source>
</reference>